<keyword evidence="3" id="KW-1185">Reference proteome</keyword>
<evidence type="ECO:0000313" key="2">
    <source>
        <dbReference type="EMBL" id="KAJ1367219.1"/>
    </source>
</evidence>
<feature type="region of interest" description="Disordered" evidence="1">
    <location>
        <begin position="31"/>
        <end position="56"/>
    </location>
</feature>
<sequence length="182" mass="19948">MKEIQNSIIANIQQLGVGLSRQVEMQATGMADIQDLSGDESRIRRSTSRSHSAHSRSGSQCYVRMLLQLNIDSEVLLAKSDDDEDVKPSITATSPQDSDLDNGAPFTSHNTGAVEDWSSRVKTPSPKPFDISRVCAQNDAFRDCRGPASLNSCASLCKDKRQEERDLVFAKTCHCGSSRISK</sequence>
<proteinExistence type="predicted"/>
<dbReference type="EMBL" id="JAHQIW010005806">
    <property type="protein sequence ID" value="KAJ1367219.1"/>
    <property type="molecule type" value="Genomic_DNA"/>
</dbReference>
<protein>
    <submittedName>
        <fullName evidence="2">Uncharacterized protein</fullName>
    </submittedName>
</protein>
<reference evidence="2" key="1">
    <citation type="submission" date="2021-06" db="EMBL/GenBank/DDBJ databases">
        <title>Parelaphostrongylus tenuis whole genome reference sequence.</title>
        <authorList>
            <person name="Garwood T.J."/>
            <person name="Larsen P.A."/>
            <person name="Fountain-Jones N.M."/>
            <person name="Garbe J.R."/>
            <person name="Macchietto M.G."/>
            <person name="Kania S.A."/>
            <person name="Gerhold R.W."/>
            <person name="Richards J.E."/>
            <person name="Wolf T.M."/>
        </authorList>
    </citation>
    <scope>NUCLEOTIDE SEQUENCE</scope>
    <source>
        <strain evidence="2">MNPRO001-30</strain>
        <tissue evidence="2">Meninges</tissue>
    </source>
</reference>
<evidence type="ECO:0000256" key="1">
    <source>
        <dbReference type="SAM" id="MobiDB-lite"/>
    </source>
</evidence>
<accession>A0AAD5WEE8</accession>
<comment type="caution">
    <text evidence="2">The sequence shown here is derived from an EMBL/GenBank/DDBJ whole genome shotgun (WGS) entry which is preliminary data.</text>
</comment>
<dbReference type="Proteomes" id="UP001196413">
    <property type="component" value="Unassembled WGS sequence"/>
</dbReference>
<dbReference type="AlphaFoldDB" id="A0AAD5WEE8"/>
<gene>
    <name evidence="2" type="ORF">KIN20_028083</name>
</gene>
<organism evidence="2 3">
    <name type="scientific">Parelaphostrongylus tenuis</name>
    <name type="common">Meningeal worm</name>
    <dbReference type="NCBI Taxonomy" id="148309"/>
    <lineage>
        <taxon>Eukaryota</taxon>
        <taxon>Metazoa</taxon>
        <taxon>Ecdysozoa</taxon>
        <taxon>Nematoda</taxon>
        <taxon>Chromadorea</taxon>
        <taxon>Rhabditida</taxon>
        <taxon>Rhabditina</taxon>
        <taxon>Rhabditomorpha</taxon>
        <taxon>Strongyloidea</taxon>
        <taxon>Metastrongylidae</taxon>
        <taxon>Parelaphostrongylus</taxon>
    </lineage>
</organism>
<name>A0AAD5WEE8_PARTN</name>
<feature type="compositionally biased region" description="Basic residues" evidence="1">
    <location>
        <begin position="44"/>
        <end position="54"/>
    </location>
</feature>
<evidence type="ECO:0000313" key="3">
    <source>
        <dbReference type="Proteomes" id="UP001196413"/>
    </source>
</evidence>
<feature type="region of interest" description="Disordered" evidence="1">
    <location>
        <begin position="80"/>
        <end position="125"/>
    </location>
</feature>